<dbReference type="HOGENOM" id="CLU_001265_23_3_1"/>
<keyword evidence="5" id="KW-1185">Reference proteome</keyword>
<dbReference type="Proteomes" id="UP000054477">
    <property type="component" value="Unassembled WGS sequence"/>
</dbReference>
<dbReference type="AlphaFoldDB" id="A0A0C9XVF8"/>
<organism evidence="4 5">
    <name type="scientific">Laccaria amethystina LaAM-08-1</name>
    <dbReference type="NCBI Taxonomy" id="1095629"/>
    <lineage>
        <taxon>Eukaryota</taxon>
        <taxon>Fungi</taxon>
        <taxon>Dikarya</taxon>
        <taxon>Basidiomycota</taxon>
        <taxon>Agaricomycotina</taxon>
        <taxon>Agaricomycetes</taxon>
        <taxon>Agaricomycetidae</taxon>
        <taxon>Agaricales</taxon>
        <taxon>Agaricineae</taxon>
        <taxon>Hydnangiaceae</taxon>
        <taxon>Laccaria</taxon>
    </lineage>
</organism>
<feature type="transmembrane region" description="Helical" evidence="2">
    <location>
        <begin position="179"/>
        <end position="204"/>
    </location>
</feature>
<evidence type="ECO:0000256" key="1">
    <source>
        <dbReference type="ARBA" id="ARBA00004141"/>
    </source>
</evidence>
<feature type="transmembrane region" description="Helical" evidence="2">
    <location>
        <begin position="260"/>
        <end position="279"/>
    </location>
</feature>
<dbReference type="PROSITE" id="PS50850">
    <property type="entry name" value="MFS"/>
    <property type="match status" value="1"/>
</dbReference>
<evidence type="ECO:0000256" key="2">
    <source>
        <dbReference type="SAM" id="Phobius"/>
    </source>
</evidence>
<feature type="transmembrane region" description="Helical" evidence="2">
    <location>
        <begin position="375"/>
        <end position="396"/>
    </location>
</feature>
<dbReference type="CDD" id="cd17324">
    <property type="entry name" value="MFS_NepI_like"/>
    <property type="match status" value="1"/>
</dbReference>
<dbReference type="GO" id="GO:0022857">
    <property type="term" value="F:transmembrane transporter activity"/>
    <property type="evidence" value="ECO:0007669"/>
    <property type="project" value="InterPro"/>
</dbReference>
<feature type="transmembrane region" description="Helical" evidence="2">
    <location>
        <begin position="210"/>
        <end position="230"/>
    </location>
</feature>
<dbReference type="Pfam" id="PF07690">
    <property type="entry name" value="MFS_1"/>
    <property type="match status" value="1"/>
</dbReference>
<keyword evidence="2" id="KW-0812">Transmembrane</keyword>
<dbReference type="STRING" id="1095629.A0A0C9XVF8"/>
<dbReference type="SUPFAM" id="SSF103473">
    <property type="entry name" value="MFS general substrate transporter"/>
    <property type="match status" value="1"/>
</dbReference>
<feature type="transmembrane region" description="Helical" evidence="2">
    <location>
        <begin position="123"/>
        <end position="140"/>
    </location>
</feature>
<feature type="transmembrane region" description="Helical" evidence="2">
    <location>
        <begin position="416"/>
        <end position="434"/>
    </location>
</feature>
<name>A0A0C9XVF8_9AGAR</name>
<dbReference type="GO" id="GO:0016020">
    <property type="term" value="C:membrane"/>
    <property type="evidence" value="ECO:0007669"/>
    <property type="project" value="UniProtKB-SubCell"/>
</dbReference>
<feature type="transmembrane region" description="Helical" evidence="2">
    <location>
        <begin position="346"/>
        <end position="363"/>
    </location>
</feature>
<feature type="transmembrane region" description="Helical" evidence="2">
    <location>
        <begin position="291"/>
        <end position="311"/>
    </location>
</feature>
<dbReference type="PANTHER" id="PTHR42910:SF1">
    <property type="entry name" value="MAJOR FACILITATOR SUPERFAMILY (MFS) PROFILE DOMAIN-CONTAINING PROTEIN"/>
    <property type="match status" value="1"/>
</dbReference>
<dbReference type="InterPro" id="IPR036259">
    <property type="entry name" value="MFS_trans_sf"/>
</dbReference>
<evidence type="ECO:0000313" key="4">
    <source>
        <dbReference type="EMBL" id="KIJ99952.1"/>
    </source>
</evidence>
<keyword evidence="2" id="KW-1133">Transmembrane helix</keyword>
<reference evidence="5" key="2">
    <citation type="submission" date="2015-01" db="EMBL/GenBank/DDBJ databases">
        <title>Evolutionary Origins and Diversification of the Mycorrhizal Mutualists.</title>
        <authorList>
            <consortium name="DOE Joint Genome Institute"/>
            <consortium name="Mycorrhizal Genomics Consortium"/>
            <person name="Kohler A."/>
            <person name="Kuo A."/>
            <person name="Nagy L.G."/>
            <person name="Floudas D."/>
            <person name="Copeland A."/>
            <person name="Barry K.W."/>
            <person name="Cichocki N."/>
            <person name="Veneault-Fourrey C."/>
            <person name="LaButti K."/>
            <person name="Lindquist E.A."/>
            <person name="Lipzen A."/>
            <person name="Lundell T."/>
            <person name="Morin E."/>
            <person name="Murat C."/>
            <person name="Riley R."/>
            <person name="Ohm R."/>
            <person name="Sun H."/>
            <person name="Tunlid A."/>
            <person name="Henrissat B."/>
            <person name="Grigoriev I.V."/>
            <person name="Hibbett D.S."/>
            <person name="Martin F."/>
        </authorList>
    </citation>
    <scope>NUCLEOTIDE SEQUENCE [LARGE SCALE GENOMIC DNA]</scope>
    <source>
        <strain evidence="5">LaAM-08-1</strain>
    </source>
</reference>
<protein>
    <recommendedName>
        <fullName evidence="3">Major facilitator superfamily (MFS) profile domain-containing protein</fullName>
    </recommendedName>
</protein>
<evidence type="ECO:0000259" key="3">
    <source>
        <dbReference type="PROSITE" id="PS50850"/>
    </source>
</evidence>
<accession>A0A0C9XVF8</accession>
<proteinExistence type="predicted"/>
<dbReference type="InterPro" id="IPR020846">
    <property type="entry name" value="MFS_dom"/>
</dbReference>
<dbReference type="PANTHER" id="PTHR42910">
    <property type="entry name" value="TRANSPORTER SCO4007-RELATED"/>
    <property type="match status" value="1"/>
</dbReference>
<dbReference type="OrthoDB" id="2105912at2759"/>
<dbReference type="EMBL" id="KN838635">
    <property type="protein sequence ID" value="KIJ99952.1"/>
    <property type="molecule type" value="Genomic_DNA"/>
</dbReference>
<keyword evidence="2" id="KW-0472">Membrane</keyword>
<evidence type="ECO:0000313" key="5">
    <source>
        <dbReference type="Proteomes" id="UP000054477"/>
    </source>
</evidence>
<dbReference type="InterPro" id="IPR011701">
    <property type="entry name" value="MFS"/>
</dbReference>
<sequence length="476" mass="52387">MDLPKQPDEKSLGCNVVSIDPIAEVNQRGRTTEFYFLPIPSRLRYDPENPFKFSYKMSISYAIVGVIITANLYYCQPLLIQMSKSFQVSYEGVARIPTFVQAGHASGLLLICPLGDLVHRRQLILALLLVTTLLSLGLAVTSNLHLFEALTFLSAATSLTPQILVPLAADLAPPAQSGFAFSIILTGIMLGVLLGRVMAGLIAQFVAWRIVYYTSFGLQCLILVCIYLFFPDYPPHRANKELTYWDAFWTMGKYIVTEPLVMQIVIINLGASACFANYWVTLTFLLGGAPYFYSTLIIGLFGLLGMAGVMAGPICGRVVDRMGPWHAILAATFMLLLFQAVHTGAAGIHISAVVISCFALDLFQQIQNVALPNWIFSVSSSAASRLNTIYMISFYVGQMIGTSVGTKVFVQYGWRASAALGMAWYAMQIVVILIRGPNCRRYTWFGYEGGTRVRGRQQTVDFGDHSTIASESEGKC</sequence>
<feature type="domain" description="Major facilitator superfamily (MFS) profile" evidence="3">
    <location>
        <begin position="57"/>
        <end position="440"/>
    </location>
</feature>
<comment type="subcellular location">
    <subcellularLocation>
        <location evidence="1">Membrane</location>
        <topology evidence="1">Multi-pass membrane protein</topology>
    </subcellularLocation>
</comment>
<feature type="transmembrane region" description="Helical" evidence="2">
    <location>
        <begin position="53"/>
        <end position="74"/>
    </location>
</feature>
<dbReference type="Gene3D" id="1.20.1250.20">
    <property type="entry name" value="MFS general substrate transporter like domains"/>
    <property type="match status" value="1"/>
</dbReference>
<reference evidence="4 5" key="1">
    <citation type="submission" date="2014-04" db="EMBL/GenBank/DDBJ databases">
        <authorList>
            <consortium name="DOE Joint Genome Institute"/>
            <person name="Kuo A."/>
            <person name="Kohler A."/>
            <person name="Nagy L.G."/>
            <person name="Floudas D."/>
            <person name="Copeland A."/>
            <person name="Barry K.W."/>
            <person name="Cichocki N."/>
            <person name="Veneault-Fourrey C."/>
            <person name="LaButti K."/>
            <person name="Lindquist E.A."/>
            <person name="Lipzen A."/>
            <person name="Lundell T."/>
            <person name="Morin E."/>
            <person name="Murat C."/>
            <person name="Sun H."/>
            <person name="Tunlid A."/>
            <person name="Henrissat B."/>
            <person name="Grigoriev I.V."/>
            <person name="Hibbett D.S."/>
            <person name="Martin F."/>
            <person name="Nordberg H.P."/>
            <person name="Cantor M.N."/>
            <person name="Hua S.X."/>
        </authorList>
    </citation>
    <scope>NUCLEOTIDE SEQUENCE [LARGE SCALE GENOMIC DNA]</scope>
    <source>
        <strain evidence="4 5">LaAM-08-1</strain>
    </source>
</reference>
<gene>
    <name evidence="4" type="ORF">K443DRAFT_132849</name>
</gene>